<evidence type="ECO:0000256" key="1">
    <source>
        <dbReference type="ARBA" id="ARBA00004141"/>
    </source>
</evidence>
<keyword evidence="4 5" id="KW-0472">Membrane</keyword>
<keyword evidence="5" id="KW-1003">Cell membrane</keyword>
<dbReference type="Pfam" id="PF01925">
    <property type="entry name" value="TauE"/>
    <property type="match status" value="1"/>
</dbReference>
<feature type="transmembrane region" description="Helical" evidence="5">
    <location>
        <begin position="273"/>
        <end position="292"/>
    </location>
</feature>
<feature type="transmembrane region" description="Helical" evidence="5">
    <location>
        <begin position="12"/>
        <end position="38"/>
    </location>
</feature>
<dbReference type="GO" id="GO:0005886">
    <property type="term" value="C:plasma membrane"/>
    <property type="evidence" value="ECO:0007669"/>
    <property type="project" value="UniProtKB-SubCell"/>
</dbReference>
<dbReference type="InterPro" id="IPR002781">
    <property type="entry name" value="TM_pro_TauE-like"/>
</dbReference>
<keyword evidence="3 5" id="KW-1133">Transmembrane helix</keyword>
<evidence type="ECO:0000313" key="6">
    <source>
        <dbReference type="EMBL" id="AEG14007.1"/>
    </source>
</evidence>
<dbReference type="Proteomes" id="UP000009229">
    <property type="component" value="Chromosome"/>
</dbReference>
<reference evidence="7" key="1">
    <citation type="submission" date="2011-05" db="EMBL/GenBank/DDBJ databases">
        <title>Complete sequence of Desulfotomaculum kuznetsovii DSM 6115.</title>
        <authorList>
            <person name="Lucas S."/>
            <person name="Han J."/>
            <person name="Lapidus A."/>
            <person name="Cheng J.-F."/>
            <person name="Goodwin L."/>
            <person name="Pitluck S."/>
            <person name="Peters L."/>
            <person name="Mikhailova N."/>
            <person name="Lu M."/>
            <person name="Saunders E."/>
            <person name="Han C."/>
            <person name="Tapia R."/>
            <person name="Land M."/>
            <person name="Hauser L."/>
            <person name="Kyrpides N."/>
            <person name="Ivanova N."/>
            <person name="Pagani I."/>
            <person name="Nazina T."/>
            <person name="Ivanova A."/>
            <person name="Parshina S."/>
            <person name="Kuever J."/>
            <person name="Muyzer G."/>
            <person name="Plugge C."/>
            <person name="Stams A."/>
            <person name="Woyke T."/>
        </authorList>
    </citation>
    <scope>NUCLEOTIDE SEQUENCE [LARGE SCALE GENOMIC DNA]</scope>
    <source>
        <strain evidence="7">DSM 6115 / VKM B-1805 / 17</strain>
    </source>
</reference>
<dbReference type="EMBL" id="CP002770">
    <property type="protein sequence ID" value="AEG14007.1"/>
    <property type="molecule type" value="Genomic_DNA"/>
</dbReference>
<evidence type="ECO:0000256" key="3">
    <source>
        <dbReference type="ARBA" id="ARBA00022989"/>
    </source>
</evidence>
<protein>
    <recommendedName>
        <fullName evidence="5">Probable membrane transporter protein</fullName>
    </recommendedName>
</protein>
<evidence type="ECO:0000313" key="7">
    <source>
        <dbReference type="Proteomes" id="UP000009229"/>
    </source>
</evidence>
<dbReference type="PANTHER" id="PTHR43483:SF3">
    <property type="entry name" value="MEMBRANE TRANSPORTER PROTEIN HI_0806-RELATED"/>
    <property type="match status" value="1"/>
</dbReference>
<keyword evidence="7" id="KW-1185">Reference proteome</keyword>
<dbReference type="PANTHER" id="PTHR43483">
    <property type="entry name" value="MEMBRANE TRANSPORTER PROTEIN HI_0806-RELATED"/>
    <property type="match status" value="1"/>
</dbReference>
<feature type="transmembrane region" description="Helical" evidence="5">
    <location>
        <begin position="246"/>
        <end position="266"/>
    </location>
</feature>
<feature type="transmembrane region" description="Helical" evidence="5">
    <location>
        <begin position="74"/>
        <end position="93"/>
    </location>
</feature>
<accession>A0AAU8PKZ6</accession>
<dbReference type="KEGG" id="dku:Desku_0379"/>
<organism evidence="6 7">
    <name type="scientific">Desulfofundulus kuznetsovii (strain DSM 6115 / VKM B-1805 / 17)</name>
    <name type="common">Desulfotomaculum kuznetsovii</name>
    <dbReference type="NCBI Taxonomy" id="760568"/>
    <lineage>
        <taxon>Bacteria</taxon>
        <taxon>Bacillati</taxon>
        <taxon>Bacillota</taxon>
        <taxon>Clostridia</taxon>
        <taxon>Eubacteriales</taxon>
        <taxon>Peptococcaceae</taxon>
        <taxon>Desulfofundulus</taxon>
    </lineage>
</organism>
<feature type="transmembrane region" description="Helical" evidence="5">
    <location>
        <begin position="180"/>
        <end position="203"/>
    </location>
</feature>
<evidence type="ECO:0000256" key="2">
    <source>
        <dbReference type="ARBA" id="ARBA00022692"/>
    </source>
</evidence>
<feature type="transmembrane region" description="Helical" evidence="5">
    <location>
        <begin position="44"/>
        <end position="62"/>
    </location>
</feature>
<comment type="similarity">
    <text evidence="5">Belongs to the 4-toluene sulfonate uptake permease (TSUP) (TC 2.A.102) family.</text>
</comment>
<proteinExistence type="inferred from homology"/>
<name>A0AAU8PKZ6_DESK7</name>
<evidence type="ECO:0000256" key="4">
    <source>
        <dbReference type="ARBA" id="ARBA00023136"/>
    </source>
</evidence>
<sequence>MMHMPVSGVDMAWWPLLLIGFTVGVVGGFFGIGGAWMVTPALNIFGFPMIYAVGTDMTHLVGKSIIATFRHWKFGHVSAIIAVVMLIGTFSGIETGAQVLLWLTKKGIAGSVVRYIYMVLLASIGIFMLSEYLRVRKLEKEAGKQVKDVVGTAWSRWIQDTLNIWPTFYCPVARMRVSMWAILFVGVVTGFVAGILGVGGGILRVPALIYLMGVPTKIAVGTDLFEVMFSGAYGAFTYSLKGGVELVAAVIMLLGASVGAQLGTVCTKYVYGITIRLVFSIATFFACTSVILKEISSRCAAVYKKPFEAFLAEQGLTPAEISAIYAKKSAVYHYMVEVANKPDWWAAYTKYYLWNQAGGIMILTAAVGITAYILIQLYLGVAREVKEKRLREQEAAKMKA</sequence>
<evidence type="ECO:0000256" key="5">
    <source>
        <dbReference type="RuleBase" id="RU363041"/>
    </source>
</evidence>
<dbReference type="RefSeq" id="WP_013821522.1">
    <property type="nucleotide sequence ID" value="NC_015573.1"/>
</dbReference>
<comment type="subcellular location">
    <subcellularLocation>
        <location evidence="5">Cell membrane</location>
        <topology evidence="5">Multi-pass membrane protein</topology>
    </subcellularLocation>
    <subcellularLocation>
        <location evidence="1">Membrane</location>
        <topology evidence="1">Multi-pass membrane protein</topology>
    </subcellularLocation>
</comment>
<gene>
    <name evidence="6" type="ordered locus">Desku_0379</name>
</gene>
<feature type="transmembrane region" description="Helical" evidence="5">
    <location>
        <begin position="360"/>
        <end position="381"/>
    </location>
</feature>
<keyword evidence="2 5" id="KW-0812">Transmembrane</keyword>
<feature type="transmembrane region" description="Helical" evidence="5">
    <location>
        <begin position="113"/>
        <end position="133"/>
    </location>
</feature>
<dbReference type="AlphaFoldDB" id="A0AAU8PKZ6"/>